<dbReference type="InterPro" id="IPR011711">
    <property type="entry name" value="GntR_C"/>
</dbReference>
<dbReference type="PRINTS" id="PR00035">
    <property type="entry name" value="HTHGNTR"/>
</dbReference>
<evidence type="ECO:0000256" key="1">
    <source>
        <dbReference type="ARBA" id="ARBA00022491"/>
    </source>
</evidence>
<evidence type="ECO:0000256" key="4">
    <source>
        <dbReference type="ARBA" id="ARBA00023163"/>
    </source>
</evidence>
<evidence type="ECO:0000313" key="9">
    <source>
        <dbReference type="Proteomes" id="UP000031971"/>
    </source>
</evidence>
<dbReference type="EMBL" id="JXSL01000020">
    <property type="protein sequence ID" value="KIM00212.1"/>
    <property type="molecule type" value="Genomic_DNA"/>
</dbReference>
<feature type="domain" description="HTH gntR-type" evidence="7">
    <location>
        <begin position="45"/>
        <end position="113"/>
    </location>
</feature>
<sequence>MPESEVRKLRHHGLTPSYAGRTIRSISKKWGAWIMNSKPKSGNGTRISDQVTDRILARIASGEWGPGHRLPGERQLAEDMGVSRVSIRAALQSLKTQGLLDAVQGGGTRVIASSAAMDPGILELVRVSRDNLHDLAEIRANLETWAVGRAARNRSDADLAELARILDATEADMAGGAHKSENDVCFHLAIAKAAGSGIYLHIMAVIRGILHQMVDYHRYELFPSRQDDQVILSQHRAVFEAIKAKDPVKAEAAMRTHLEFVLERYSSQQL</sequence>
<keyword evidence="3" id="KW-0238">DNA-binding</keyword>
<keyword evidence="9" id="KW-1185">Reference proteome</keyword>
<dbReference type="Gene3D" id="1.10.10.10">
    <property type="entry name" value="Winged helix-like DNA-binding domain superfamily/Winged helix DNA-binding domain"/>
    <property type="match status" value="1"/>
</dbReference>
<dbReference type="GO" id="GO:0003700">
    <property type="term" value="F:DNA-binding transcription factor activity"/>
    <property type="evidence" value="ECO:0007669"/>
    <property type="project" value="InterPro"/>
</dbReference>
<dbReference type="GO" id="GO:0003677">
    <property type="term" value="F:DNA binding"/>
    <property type="evidence" value="ECO:0007669"/>
    <property type="project" value="UniProtKB-KW"/>
</dbReference>
<dbReference type="PANTHER" id="PTHR43537">
    <property type="entry name" value="TRANSCRIPTIONAL REGULATOR, GNTR FAMILY"/>
    <property type="match status" value="1"/>
</dbReference>
<organism evidence="8 9">
    <name type="scientific">Paramagnetospirillum magnetotacticum MS-1</name>
    <dbReference type="NCBI Taxonomy" id="272627"/>
    <lineage>
        <taxon>Bacteria</taxon>
        <taxon>Pseudomonadati</taxon>
        <taxon>Pseudomonadota</taxon>
        <taxon>Alphaproteobacteria</taxon>
        <taxon>Rhodospirillales</taxon>
        <taxon>Magnetospirillaceae</taxon>
        <taxon>Paramagnetospirillum</taxon>
    </lineage>
</organism>
<reference evidence="8 9" key="1">
    <citation type="submission" date="2015-01" db="EMBL/GenBank/DDBJ databases">
        <title>Genome Sequence of Magnetospirillum magnetotacticum Strain MS-1.</title>
        <authorList>
            <person name="Marinov G.K."/>
            <person name="Smalley M.D."/>
            <person name="DeSalvo G."/>
        </authorList>
    </citation>
    <scope>NUCLEOTIDE SEQUENCE [LARGE SCALE GENOMIC DNA]</scope>
    <source>
        <strain evidence="8 9">MS-1</strain>
    </source>
</reference>
<gene>
    <name evidence="8" type="ORF">CCC_03000</name>
</gene>
<dbReference type="Gene3D" id="1.20.120.530">
    <property type="entry name" value="GntR ligand-binding domain-like"/>
    <property type="match status" value="1"/>
</dbReference>
<protein>
    <recommendedName>
        <fullName evidence="6">Pyruvate dehydrogenase complex repressor</fullName>
    </recommendedName>
</protein>
<evidence type="ECO:0000256" key="6">
    <source>
        <dbReference type="ARBA" id="ARBA00039592"/>
    </source>
</evidence>
<dbReference type="InterPro" id="IPR000524">
    <property type="entry name" value="Tscrpt_reg_HTH_GntR"/>
</dbReference>
<dbReference type="SMART" id="SM00895">
    <property type="entry name" value="FCD"/>
    <property type="match status" value="1"/>
</dbReference>
<dbReference type="InterPro" id="IPR036388">
    <property type="entry name" value="WH-like_DNA-bd_sf"/>
</dbReference>
<dbReference type="STRING" id="272627.CCC_03000"/>
<evidence type="ECO:0000259" key="7">
    <source>
        <dbReference type="PROSITE" id="PS50949"/>
    </source>
</evidence>
<dbReference type="InterPro" id="IPR008920">
    <property type="entry name" value="TF_FadR/GntR_C"/>
</dbReference>
<evidence type="ECO:0000256" key="5">
    <source>
        <dbReference type="ARBA" id="ARBA00037357"/>
    </source>
</evidence>
<dbReference type="PANTHER" id="PTHR43537:SF34">
    <property type="entry name" value="PYRUVATE DEHYDROGENASE COMPLEX REPRESSOR"/>
    <property type="match status" value="1"/>
</dbReference>
<comment type="function">
    <text evidence="5">Transcriptional repressor for the pyruvate dehydrogenase complex genes aceEF and lpd.</text>
</comment>
<keyword evidence="2" id="KW-0805">Transcription regulation</keyword>
<evidence type="ECO:0000313" key="8">
    <source>
        <dbReference type="EMBL" id="KIM00212.1"/>
    </source>
</evidence>
<dbReference type="PROSITE" id="PS50949">
    <property type="entry name" value="HTH_GNTR"/>
    <property type="match status" value="1"/>
</dbReference>
<dbReference type="SUPFAM" id="SSF48008">
    <property type="entry name" value="GntR ligand-binding domain-like"/>
    <property type="match status" value="1"/>
</dbReference>
<dbReference type="AlphaFoldDB" id="A0A0C2V572"/>
<keyword evidence="1" id="KW-0678">Repressor</keyword>
<comment type="caution">
    <text evidence="8">The sequence shown here is derived from an EMBL/GenBank/DDBJ whole genome shotgun (WGS) entry which is preliminary data.</text>
</comment>
<dbReference type="InterPro" id="IPR036390">
    <property type="entry name" value="WH_DNA-bd_sf"/>
</dbReference>
<dbReference type="CDD" id="cd07377">
    <property type="entry name" value="WHTH_GntR"/>
    <property type="match status" value="1"/>
</dbReference>
<accession>A0A0C2V572</accession>
<evidence type="ECO:0000256" key="2">
    <source>
        <dbReference type="ARBA" id="ARBA00023015"/>
    </source>
</evidence>
<keyword evidence="4" id="KW-0804">Transcription</keyword>
<proteinExistence type="predicted"/>
<dbReference type="Pfam" id="PF00392">
    <property type="entry name" value="GntR"/>
    <property type="match status" value="1"/>
</dbReference>
<dbReference type="Pfam" id="PF07729">
    <property type="entry name" value="FCD"/>
    <property type="match status" value="1"/>
</dbReference>
<name>A0A0C2V572_PARME</name>
<evidence type="ECO:0000256" key="3">
    <source>
        <dbReference type="ARBA" id="ARBA00023125"/>
    </source>
</evidence>
<dbReference type="Proteomes" id="UP000031971">
    <property type="component" value="Unassembled WGS sequence"/>
</dbReference>
<dbReference type="SUPFAM" id="SSF46785">
    <property type="entry name" value="Winged helix' DNA-binding domain"/>
    <property type="match status" value="1"/>
</dbReference>
<dbReference type="SMART" id="SM00345">
    <property type="entry name" value="HTH_GNTR"/>
    <property type="match status" value="1"/>
</dbReference>